<keyword evidence="2" id="KW-1185">Reference proteome</keyword>
<proteinExistence type="predicted"/>
<name>A0A1U7J4I4_9CYAN</name>
<dbReference type="Proteomes" id="UP000185557">
    <property type="component" value="Unassembled WGS sequence"/>
</dbReference>
<evidence type="ECO:0000313" key="1">
    <source>
        <dbReference type="EMBL" id="OKH47476.1"/>
    </source>
</evidence>
<reference evidence="1 2" key="1">
    <citation type="submission" date="2016-11" db="EMBL/GenBank/DDBJ databases">
        <title>Draft Genome Sequences of Nine Cyanobacterial Strains from Diverse Habitats.</title>
        <authorList>
            <person name="Zhu T."/>
            <person name="Hou S."/>
            <person name="Lu X."/>
            <person name="Hess W.R."/>
        </authorList>
    </citation>
    <scope>NUCLEOTIDE SEQUENCE [LARGE SCALE GENOMIC DNA]</scope>
    <source>
        <strain evidence="1 2">NIES-30</strain>
    </source>
</reference>
<dbReference type="RefSeq" id="WP_073608953.1">
    <property type="nucleotide sequence ID" value="NZ_MRCG01000009.1"/>
</dbReference>
<sequence length="90" mass="10504">MEAFSPFSPDWAESATHASKFCCPQCGAESRQAKAVWINRRSPVYGTDHRRKWQEFYHCGECGTPWWAWSSDRPPSPYNTLDDDDDRELF</sequence>
<accession>A0A1U7J4I4</accession>
<gene>
    <name evidence="1" type="ORF">NIES30_13530</name>
</gene>
<organism evidence="1 2">
    <name type="scientific">Phormidium tenue NIES-30</name>
    <dbReference type="NCBI Taxonomy" id="549789"/>
    <lineage>
        <taxon>Bacteria</taxon>
        <taxon>Bacillati</taxon>
        <taxon>Cyanobacteriota</taxon>
        <taxon>Cyanophyceae</taxon>
        <taxon>Oscillatoriophycideae</taxon>
        <taxon>Oscillatoriales</taxon>
        <taxon>Oscillatoriaceae</taxon>
        <taxon>Phormidium</taxon>
    </lineage>
</organism>
<comment type="caution">
    <text evidence="1">The sequence shown here is derived from an EMBL/GenBank/DDBJ whole genome shotgun (WGS) entry which is preliminary data.</text>
</comment>
<dbReference type="AlphaFoldDB" id="A0A1U7J4I4"/>
<dbReference type="EMBL" id="MRCG01000009">
    <property type="protein sequence ID" value="OKH47476.1"/>
    <property type="molecule type" value="Genomic_DNA"/>
</dbReference>
<dbReference type="OrthoDB" id="559685at2"/>
<dbReference type="STRING" id="549789.NIES30_13530"/>
<protein>
    <submittedName>
        <fullName evidence="1">Uncharacterized protein</fullName>
    </submittedName>
</protein>
<evidence type="ECO:0000313" key="2">
    <source>
        <dbReference type="Proteomes" id="UP000185557"/>
    </source>
</evidence>